<dbReference type="OrthoDB" id="3261349at2759"/>
<dbReference type="HOGENOM" id="CLU_035509_7_3_1"/>
<dbReference type="InterPro" id="IPR045340">
    <property type="entry name" value="DUF6533"/>
</dbReference>
<dbReference type="Proteomes" id="UP000016930">
    <property type="component" value="Unassembled WGS sequence"/>
</dbReference>
<dbReference type="Pfam" id="PF20151">
    <property type="entry name" value="DUF6533"/>
    <property type="match status" value="1"/>
</dbReference>
<keyword evidence="1" id="KW-0812">Transmembrane</keyword>
<feature type="transmembrane region" description="Helical" evidence="1">
    <location>
        <begin position="117"/>
        <end position="138"/>
    </location>
</feature>
<evidence type="ECO:0000313" key="4">
    <source>
        <dbReference type="Proteomes" id="UP000016930"/>
    </source>
</evidence>
<sequence>MTDSQIVTRVFSLSSMKGHRSHLPKAILYFDYCLTLSTEIERFWRRDISWAFLLYAANRYLALLGSIPVAVEFFGIMPQSRCRSLQTYHQYVSVATQVLVAALLTMRTYALYRRSKLVLSMIVFILVTGTGVVIWSVASEKSLPTGSSLFLLRIGCDLSLSQAHAVHLAAAWGAMLVFDSLIFILTLISTVKSGMLWKGSLFRIMLRDGAIYFGTIVLSNVINILAFVLPAAEAKGMCTTLANVISSTLVSRLMLNLRDPKRGQTTLGYMASMSVQRSTTAAQMTAIEEGFQSSESDLDDDLLSIPSPRLENAPTTMMAVMVPLPVHIPGTISEARL</sequence>
<accession>M2QKX7</accession>
<feature type="transmembrane region" description="Helical" evidence="1">
    <location>
        <begin position="209"/>
        <end position="228"/>
    </location>
</feature>
<dbReference type="AlphaFoldDB" id="M2QKX7"/>
<proteinExistence type="predicted"/>
<organism evidence="3 4">
    <name type="scientific">Ceriporiopsis subvermispora (strain B)</name>
    <name type="common">White-rot fungus</name>
    <name type="synonym">Gelatoporia subvermispora</name>
    <dbReference type="NCBI Taxonomy" id="914234"/>
    <lineage>
        <taxon>Eukaryota</taxon>
        <taxon>Fungi</taxon>
        <taxon>Dikarya</taxon>
        <taxon>Basidiomycota</taxon>
        <taxon>Agaricomycotina</taxon>
        <taxon>Agaricomycetes</taxon>
        <taxon>Polyporales</taxon>
        <taxon>Gelatoporiaceae</taxon>
        <taxon>Gelatoporia</taxon>
    </lineage>
</organism>
<evidence type="ECO:0000256" key="1">
    <source>
        <dbReference type="SAM" id="Phobius"/>
    </source>
</evidence>
<name>M2QKX7_CERS8</name>
<keyword evidence="4" id="KW-1185">Reference proteome</keyword>
<keyword evidence="1" id="KW-0472">Membrane</keyword>
<dbReference type="EMBL" id="KB445796">
    <property type="protein sequence ID" value="EMD37683.1"/>
    <property type="molecule type" value="Genomic_DNA"/>
</dbReference>
<keyword evidence="1" id="KW-1133">Transmembrane helix</keyword>
<gene>
    <name evidence="3" type="ORF">CERSUDRAFT_123570</name>
</gene>
<protein>
    <recommendedName>
        <fullName evidence="2">DUF6533 domain-containing protein</fullName>
    </recommendedName>
</protein>
<feature type="transmembrane region" description="Helical" evidence="1">
    <location>
        <begin position="88"/>
        <end position="105"/>
    </location>
</feature>
<reference evidence="3 4" key="1">
    <citation type="journal article" date="2012" name="Proc. Natl. Acad. Sci. U.S.A.">
        <title>Comparative genomics of Ceriporiopsis subvermispora and Phanerochaete chrysosporium provide insight into selective ligninolysis.</title>
        <authorList>
            <person name="Fernandez-Fueyo E."/>
            <person name="Ruiz-Duenas F.J."/>
            <person name="Ferreira P."/>
            <person name="Floudas D."/>
            <person name="Hibbett D.S."/>
            <person name="Canessa P."/>
            <person name="Larrondo L.F."/>
            <person name="James T.Y."/>
            <person name="Seelenfreund D."/>
            <person name="Lobos S."/>
            <person name="Polanco R."/>
            <person name="Tello M."/>
            <person name="Honda Y."/>
            <person name="Watanabe T."/>
            <person name="Watanabe T."/>
            <person name="Ryu J.S."/>
            <person name="Kubicek C.P."/>
            <person name="Schmoll M."/>
            <person name="Gaskell J."/>
            <person name="Hammel K.E."/>
            <person name="St John F.J."/>
            <person name="Vanden Wymelenberg A."/>
            <person name="Sabat G."/>
            <person name="Splinter BonDurant S."/>
            <person name="Syed K."/>
            <person name="Yadav J.S."/>
            <person name="Doddapaneni H."/>
            <person name="Subramanian V."/>
            <person name="Lavin J.L."/>
            <person name="Oguiza J.A."/>
            <person name="Perez G."/>
            <person name="Pisabarro A.G."/>
            <person name="Ramirez L."/>
            <person name="Santoyo F."/>
            <person name="Master E."/>
            <person name="Coutinho P.M."/>
            <person name="Henrissat B."/>
            <person name="Lombard V."/>
            <person name="Magnuson J.K."/>
            <person name="Kuees U."/>
            <person name="Hori C."/>
            <person name="Igarashi K."/>
            <person name="Samejima M."/>
            <person name="Held B.W."/>
            <person name="Barry K.W."/>
            <person name="LaButti K.M."/>
            <person name="Lapidus A."/>
            <person name="Lindquist E.A."/>
            <person name="Lucas S.M."/>
            <person name="Riley R."/>
            <person name="Salamov A.A."/>
            <person name="Hoffmeister D."/>
            <person name="Schwenk D."/>
            <person name="Hadar Y."/>
            <person name="Yarden O."/>
            <person name="de Vries R.P."/>
            <person name="Wiebenga A."/>
            <person name="Stenlid J."/>
            <person name="Eastwood D."/>
            <person name="Grigoriev I.V."/>
            <person name="Berka R.M."/>
            <person name="Blanchette R.A."/>
            <person name="Kersten P."/>
            <person name="Martinez A.T."/>
            <person name="Vicuna R."/>
            <person name="Cullen D."/>
        </authorList>
    </citation>
    <scope>NUCLEOTIDE SEQUENCE [LARGE SCALE GENOMIC DNA]</scope>
    <source>
        <strain evidence="3 4">B</strain>
    </source>
</reference>
<feature type="transmembrane region" description="Helical" evidence="1">
    <location>
        <begin position="52"/>
        <end position="76"/>
    </location>
</feature>
<feature type="transmembrane region" description="Helical" evidence="1">
    <location>
        <begin position="169"/>
        <end position="188"/>
    </location>
</feature>
<feature type="domain" description="DUF6533" evidence="2">
    <location>
        <begin position="26"/>
        <end position="64"/>
    </location>
</feature>
<evidence type="ECO:0000313" key="3">
    <source>
        <dbReference type="EMBL" id="EMD37683.1"/>
    </source>
</evidence>
<evidence type="ECO:0000259" key="2">
    <source>
        <dbReference type="Pfam" id="PF20151"/>
    </source>
</evidence>